<evidence type="ECO:0000313" key="2">
    <source>
        <dbReference type="Proteomes" id="UP000464374"/>
    </source>
</evidence>
<name>A0A6P1Y0F4_9SPIR</name>
<protein>
    <submittedName>
        <fullName evidence="1">Uncharacterized protein</fullName>
    </submittedName>
</protein>
<organism evidence="1 2">
    <name type="scientific">Treponema vincentii</name>
    <dbReference type="NCBI Taxonomy" id="69710"/>
    <lineage>
        <taxon>Bacteria</taxon>
        <taxon>Pseudomonadati</taxon>
        <taxon>Spirochaetota</taxon>
        <taxon>Spirochaetia</taxon>
        <taxon>Spirochaetales</taxon>
        <taxon>Treponemataceae</taxon>
        <taxon>Treponema</taxon>
    </lineage>
</organism>
<gene>
    <name evidence="1" type="ORF">GWP43_04640</name>
</gene>
<dbReference type="Proteomes" id="UP000464374">
    <property type="component" value="Chromosome"/>
</dbReference>
<dbReference type="RefSeq" id="WP_162663063.1">
    <property type="nucleotide sequence ID" value="NZ_CP048020.1"/>
</dbReference>
<dbReference type="AlphaFoldDB" id="A0A6P1Y0F4"/>
<accession>A0A6P1Y0F4</accession>
<reference evidence="1 2" key="1">
    <citation type="submission" date="2020-01" db="EMBL/GenBank/DDBJ databases">
        <title>Complete genome sequence of a human oral phylogroup 1 Treponema sp. strain ATCC 700766, originally isolated from periodontitis dental plaque.</title>
        <authorList>
            <person name="Chan Y."/>
            <person name="Huo Y.-B."/>
            <person name="Yu X.-L."/>
            <person name="Zeng H."/>
            <person name="Leung W.-K."/>
            <person name="Watt R.M."/>
        </authorList>
    </citation>
    <scope>NUCLEOTIDE SEQUENCE [LARGE SCALE GENOMIC DNA]</scope>
    <source>
        <strain evidence="1 2">OMZ 804</strain>
    </source>
</reference>
<sequence length="58" mass="6380">MSENESKALTVRGCPVPAVSEPATGQYADMEQLDMQSMFDQLLKQANHATHEAERESA</sequence>
<dbReference type="EMBL" id="CP048020">
    <property type="protein sequence ID" value="QHX42849.1"/>
    <property type="molecule type" value="Genomic_DNA"/>
</dbReference>
<evidence type="ECO:0000313" key="1">
    <source>
        <dbReference type="EMBL" id="QHX42849.1"/>
    </source>
</evidence>
<dbReference type="KEGG" id="trz:GWP43_04640"/>
<proteinExistence type="predicted"/>